<evidence type="ECO:0000256" key="3">
    <source>
        <dbReference type="ARBA" id="ARBA00022454"/>
    </source>
</evidence>
<dbReference type="Pfam" id="PF25220">
    <property type="entry name" value="Sororin_C"/>
    <property type="match status" value="1"/>
</dbReference>
<dbReference type="Ensembl" id="ENSSMRT00000015875.1">
    <property type="protein sequence ID" value="ENSSMRP00000013635.1"/>
    <property type="gene ID" value="ENSSMRG00000010598.1"/>
</dbReference>
<dbReference type="GO" id="GO:0031536">
    <property type="term" value="P:positive regulation of exit from mitosis"/>
    <property type="evidence" value="ECO:0007669"/>
    <property type="project" value="TreeGrafter"/>
</dbReference>
<dbReference type="InterPro" id="IPR057337">
    <property type="entry name" value="Sororin_C"/>
</dbReference>
<evidence type="ECO:0000259" key="10">
    <source>
        <dbReference type="Pfam" id="PF09666"/>
    </source>
</evidence>
<keyword evidence="3" id="KW-0158">Chromosome</keyword>
<dbReference type="GO" id="GO:0051301">
    <property type="term" value="P:cell division"/>
    <property type="evidence" value="ECO:0007669"/>
    <property type="project" value="UniProtKB-KW"/>
</dbReference>
<reference evidence="12" key="1">
    <citation type="submission" date="2025-08" db="UniProtKB">
        <authorList>
            <consortium name="Ensembl"/>
        </authorList>
    </citation>
    <scope>IDENTIFICATION</scope>
</reference>
<dbReference type="InterPro" id="IPR057261">
    <property type="entry name" value="Sororin-like_M"/>
</dbReference>
<keyword evidence="13" id="KW-1185">Reference proteome</keyword>
<feature type="compositionally biased region" description="Polar residues" evidence="9">
    <location>
        <begin position="101"/>
        <end position="115"/>
    </location>
</feature>
<sequence length="361" mass="38042">MDTAALPGRLSEHSSAPSPSSTSLPPGDCGGGRFNRAKNELPAKGEAAGAAMAGGGGTGGRSSSRLRRARSAGDAQADTISSPPRRRSERNVALSSPPALQGTQCLLANKMTNSPKPAPFKGRPITLKKIVPRNQQVKETAITLRRSPRNSSCKEDKENLPARAANVKSPSEDGGKTEFKRPSLPSSPIPGAGVLLGGAGVLLAASPNVPESLPEDKRDLDMAKRVRRSYSRLEMSLTHSFLEKEESPRGLGLSDASTPNHALPKRQTLFGFEKLLAPDGVAGLSPVNASAPQKVSAPAAAAVGGSEAVTEPDPDIPGISLVKEKRRKKKVPQFANSELDEWAAQMNAEFEEVEKFNLLVE</sequence>
<proteinExistence type="inferred from homology"/>
<dbReference type="AlphaFoldDB" id="A0A8D0DPV7"/>
<dbReference type="Proteomes" id="UP000694421">
    <property type="component" value="Unplaced"/>
</dbReference>
<accession>A0A8D0DPV7</accession>
<keyword evidence="4" id="KW-0132">Cell division</keyword>
<organism evidence="12 13">
    <name type="scientific">Salvator merianae</name>
    <name type="common">Argentine black and white tegu</name>
    <name type="synonym">Tupinambis merianae</name>
    <dbReference type="NCBI Taxonomy" id="96440"/>
    <lineage>
        <taxon>Eukaryota</taxon>
        <taxon>Metazoa</taxon>
        <taxon>Chordata</taxon>
        <taxon>Craniata</taxon>
        <taxon>Vertebrata</taxon>
        <taxon>Euteleostomi</taxon>
        <taxon>Lepidosauria</taxon>
        <taxon>Squamata</taxon>
        <taxon>Bifurcata</taxon>
        <taxon>Unidentata</taxon>
        <taxon>Episquamata</taxon>
        <taxon>Laterata</taxon>
        <taxon>Teiioidea</taxon>
        <taxon>Teiidae</taxon>
        <taxon>Salvator</taxon>
    </lineage>
</organism>
<evidence type="ECO:0000259" key="11">
    <source>
        <dbReference type="Pfam" id="PF25220"/>
    </source>
</evidence>
<dbReference type="OMA" id="KKVQQID"/>
<evidence type="ECO:0000313" key="12">
    <source>
        <dbReference type="Ensembl" id="ENSSMRP00000013635.1"/>
    </source>
</evidence>
<evidence type="ECO:0000256" key="2">
    <source>
        <dbReference type="ARBA" id="ARBA00004286"/>
    </source>
</evidence>
<evidence type="ECO:0000256" key="9">
    <source>
        <dbReference type="SAM" id="MobiDB-lite"/>
    </source>
</evidence>
<feature type="region of interest" description="Disordered" evidence="9">
    <location>
        <begin position="1"/>
        <end position="191"/>
    </location>
</feature>
<dbReference type="GO" id="GO:0007064">
    <property type="term" value="P:mitotic sister chromatid cohesion"/>
    <property type="evidence" value="ECO:0007669"/>
    <property type="project" value="TreeGrafter"/>
</dbReference>
<feature type="compositionally biased region" description="Low complexity" evidence="9">
    <location>
        <begin position="13"/>
        <end position="26"/>
    </location>
</feature>
<evidence type="ECO:0000256" key="7">
    <source>
        <dbReference type="ARBA" id="ARBA00023306"/>
    </source>
</evidence>
<protein>
    <submittedName>
        <fullName evidence="12">Cell division cycle associated 5</fullName>
    </submittedName>
</protein>
<keyword evidence="7" id="KW-0131">Cell cycle</keyword>
<evidence type="ECO:0000313" key="13">
    <source>
        <dbReference type="Proteomes" id="UP000694421"/>
    </source>
</evidence>
<dbReference type="InterPro" id="IPR018605">
    <property type="entry name" value="Sororin"/>
</dbReference>
<feature type="domain" description="Sororin-like middle region" evidence="10">
    <location>
        <begin position="206"/>
        <end position="322"/>
    </location>
</feature>
<evidence type="ECO:0000256" key="1">
    <source>
        <dbReference type="ARBA" id="ARBA00004123"/>
    </source>
</evidence>
<dbReference type="PANTHER" id="PTHR31092:SF2">
    <property type="entry name" value="SORORIN"/>
    <property type="match status" value="1"/>
</dbReference>
<name>A0A8D0DPV7_SALMN</name>
<comment type="subcellular location">
    <subcellularLocation>
        <location evidence="2">Chromosome</location>
    </subcellularLocation>
    <subcellularLocation>
        <location evidence="1">Nucleus</location>
    </subcellularLocation>
</comment>
<dbReference type="GO" id="GO:0005694">
    <property type="term" value="C:chromosome"/>
    <property type="evidence" value="ECO:0007669"/>
    <property type="project" value="UniProtKB-SubCell"/>
</dbReference>
<feature type="compositionally biased region" description="Basic and acidic residues" evidence="9">
    <location>
        <begin position="170"/>
        <end position="181"/>
    </location>
</feature>
<evidence type="ECO:0000256" key="4">
    <source>
        <dbReference type="ARBA" id="ARBA00022618"/>
    </source>
</evidence>
<dbReference type="GO" id="GO:0006302">
    <property type="term" value="P:double-strand break repair"/>
    <property type="evidence" value="ECO:0007669"/>
    <property type="project" value="TreeGrafter"/>
</dbReference>
<keyword evidence="5" id="KW-0498">Mitosis</keyword>
<dbReference type="Pfam" id="PF09666">
    <property type="entry name" value="Sororin_middle"/>
    <property type="match status" value="1"/>
</dbReference>
<reference evidence="12" key="2">
    <citation type="submission" date="2025-09" db="UniProtKB">
        <authorList>
            <consortium name="Ensembl"/>
        </authorList>
    </citation>
    <scope>IDENTIFICATION</scope>
</reference>
<evidence type="ECO:0000256" key="6">
    <source>
        <dbReference type="ARBA" id="ARBA00023242"/>
    </source>
</evidence>
<dbReference type="GO" id="GO:0007080">
    <property type="term" value="P:mitotic metaphase chromosome alignment"/>
    <property type="evidence" value="ECO:0007669"/>
    <property type="project" value="TreeGrafter"/>
</dbReference>
<dbReference type="GO" id="GO:0005634">
    <property type="term" value="C:nucleus"/>
    <property type="evidence" value="ECO:0007669"/>
    <property type="project" value="UniProtKB-SubCell"/>
</dbReference>
<dbReference type="PANTHER" id="PTHR31092">
    <property type="entry name" value="SORORIN"/>
    <property type="match status" value="1"/>
</dbReference>
<keyword evidence="6" id="KW-0539">Nucleus</keyword>
<feature type="region of interest" description="Disordered" evidence="9">
    <location>
        <begin position="241"/>
        <end position="262"/>
    </location>
</feature>
<comment type="similarity">
    <text evidence="8">Belongs to the sororin family.</text>
</comment>
<dbReference type="GeneTree" id="ENSGT00390000010028"/>
<evidence type="ECO:0000256" key="8">
    <source>
        <dbReference type="ARBA" id="ARBA00093465"/>
    </source>
</evidence>
<evidence type="ECO:0000256" key="5">
    <source>
        <dbReference type="ARBA" id="ARBA00022776"/>
    </source>
</evidence>
<feature type="domain" description="Sororin C-terminal region" evidence="11">
    <location>
        <begin position="338"/>
        <end position="361"/>
    </location>
</feature>